<organism evidence="1 2">
    <name type="scientific">Artomyces pyxidatus</name>
    <dbReference type="NCBI Taxonomy" id="48021"/>
    <lineage>
        <taxon>Eukaryota</taxon>
        <taxon>Fungi</taxon>
        <taxon>Dikarya</taxon>
        <taxon>Basidiomycota</taxon>
        <taxon>Agaricomycotina</taxon>
        <taxon>Agaricomycetes</taxon>
        <taxon>Russulales</taxon>
        <taxon>Auriscalpiaceae</taxon>
        <taxon>Artomyces</taxon>
    </lineage>
</organism>
<keyword evidence="2" id="KW-1185">Reference proteome</keyword>
<proteinExistence type="predicted"/>
<dbReference type="EMBL" id="MU277272">
    <property type="protein sequence ID" value="KAI0056058.1"/>
    <property type="molecule type" value="Genomic_DNA"/>
</dbReference>
<protein>
    <submittedName>
        <fullName evidence="1">Uncharacterized protein</fullName>
    </submittedName>
</protein>
<name>A0ACB8SIH9_9AGAM</name>
<gene>
    <name evidence="1" type="ORF">BV25DRAFT_1980634</name>
</gene>
<accession>A0ACB8SIH9</accession>
<evidence type="ECO:0000313" key="1">
    <source>
        <dbReference type="EMBL" id="KAI0056058.1"/>
    </source>
</evidence>
<evidence type="ECO:0000313" key="2">
    <source>
        <dbReference type="Proteomes" id="UP000814140"/>
    </source>
</evidence>
<sequence length="548" mass="60557">MTRTNDIDVLVVGSGPTGLICALTLAQNGVSVRVVEKLEAFLQGQRGAAIVARTQELYHFLGVIEDIRREGNPCWDLKQYDGDGKILKTYPFFPKSDPTPAVPEPDALMLGQDAHCDILRKHLHGYNVDVETSTAMVAFEQDEQGVSSRLVKKCEGTDKVEFVRAKYVVGADGAKDLPFLGESRDIMRFIVADIEVYGLENDDYWHSWGEPPNDQVVIRPTNRAREHKYFLWCSGPNLDHNRALEDSSYLRNFIYSVTKHPKLKVGEFESLSEWRPNIRMTETFSRGRVFLVGDAAHVHSPMGGQGMNSGVMDSVNIGWKLSLVCKGVAPPSLLDTYSEERVPFVKQLLEQTTALLNNAFDRKRKADDSPWGRPISMNQLGVHYRWSSIVCDERVVGGSGFVQASAYRTEYTDQLLGGDRAPDAPGLVDCRTGALTRLFDVFKPTHHTVVIFSDGQDYAQAIIALGSYPQGLVRSVVIRPRSSSALCDVDGVDLVVRDRDGHAYAAYVAEVPLVPMTIAIVRPDGVVGALVGGDAGIEKYFSTIFTLA</sequence>
<comment type="caution">
    <text evidence="1">The sequence shown here is derived from an EMBL/GenBank/DDBJ whole genome shotgun (WGS) entry which is preliminary data.</text>
</comment>
<reference evidence="1" key="1">
    <citation type="submission" date="2021-03" db="EMBL/GenBank/DDBJ databases">
        <authorList>
            <consortium name="DOE Joint Genome Institute"/>
            <person name="Ahrendt S."/>
            <person name="Looney B.P."/>
            <person name="Miyauchi S."/>
            <person name="Morin E."/>
            <person name="Drula E."/>
            <person name="Courty P.E."/>
            <person name="Chicoki N."/>
            <person name="Fauchery L."/>
            <person name="Kohler A."/>
            <person name="Kuo A."/>
            <person name="Labutti K."/>
            <person name="Pangilinan J."/>
            <person name="Lipzen A."/>
            <person name="Riley R."/>
            <person name="Andreopoulos W."/>
            <person name="He G."/>
            <person name="Johnson J."/>
            <person name="Barry K.W."/>
            <person name="Grigoriev I.V."/>
            <person name="Nagy L."/>
            <person name="Hibbett D."/>
            <person name="Henrissat B."/>
            <person name="Matheny P.B."/>
            <person name="Labbe J."/>
            <person name="Martin F."/>
        </authorList>
    </citation>
    <scope>NUCLEOTIDE SEQUENCE</scope>
    <source>
        <strain evidence="1">HHB10654</strain>
    </source>
</reference>
<dbReference type="Proteomes" id="UP000814140">
    <property type="component" value="Unassembled WGS sequence"/>
</dbReference>
<reference evidence="1" key="2">
    <citation type="journal article" date="2022" name="New Phytol.">
        <title>Evolutionary transition to the ectomycorrhizal habit in the genomes of a hyperdiverse lineage of mushroom-forming fungi.</title>
        <authorList>
            <person name="Looney B."/>
            <person name="Miyauchi S."/>
            <person name="Morin E."/>
            <person name="Drula E."/>
            <person name="Courty P.E."/>
            <person name="Kohler A."/>
            <person name="Kuo A."/>
            <person name="LaButti K."/>
            <person name="Pangilinan J."/>
            <person name="Lipzen A."/>
            <person name="Riley R."/>
            <person name="Andreopoulos W."/>
            <person name="He G."/>
            <person name="Johnson J."/>
            <person name="Nolan M."/>
            <person name="Tritt A."/>
            <person name="Barry K.W."/>
            <person name="Grigoriev I.V."/>
            <person name="Nagy L.G."/>
            <person name="Hibbett D."/>
            <person name="Henrissat B."/>
            <person name="Matheny P.B."/>
            <person name="Labbe J."/>
            <person name="Martin F.M."/>
        </authorList>
    </citation>
    <scope>NUCLEOTIDE SEQUENCE</scope>
    <source>
        <strain evidence="1">HHB10654</strain>
    </source>
</reference>